<proteinExistence type="predicted"/>
<gene>
    <name evidence="1" type="ORF">DPEC_G00310610</name>
</gene>
<protein>
    <submittedName>
        <fullName evidence="1">Uncharacterized protein</fullName>
    </submittedName>
</protein>
<dbReference type="Proteomes" id="UP001157502">
    <property type="component" value="Chromosome 29"/>
</dbReference>
<keyword evidence="2" id="KW-1185">Reference proteome</keyword>
<reference evidence="1" key="1">
    <citation type="submission" date="2021-05" db="EMBL/GenBank/DDBJ databases">
        <authorList>
            <person name="Pan Q."/>
            <person name="Jouanno E."/>
            <person name="Zahm M."/>
            <person name="Klopp C."/>
            <person name="Cabau C."/>
            <person name="Louis A."/>
            <person name="Berthelot C."/>
            <person name="Parey E."/>
            <person name="Roest Crollius H."/>
            <person name="Montfort J."/>
            <person name="Robinson-Rechavi M."/>
            <person name="Bouchez O."/>
            <person name="Lampietro C."/>
            <person name="Lopez Roques C."/>
            <person name="Donnadieu C."/>
            <person name="Postlethwait J."/>
            <person name="Bobe J."/>
            <person name="Dillon D."/>
            <person name="Chandos A."/>
            <person name="von Hippel F."/>
            <person name="Guiguen Y."/>
        </authorList>
    </citation>
    <scope>NUCLEOTIDE SEQUENCE</scope>
    <source>
        <strain evidence="1">YG-Jan2019</strain>
    </source>
</reference>
<evidence type="ECO:0000313" key="1">
    <source>
        <dbReference type="EMBL" id="KAJ7990028.1"/>
    </source>
</evidence>
<organism evidence="1 2">
    <name type="scientific">Dallia pectoralis</name>
    <name type="common">Alaska blackfish</name>
    <dbReference type="NCBI Taxonomy" id="75939"/>
    <lineage>
        <taxon>Eukaryota</taxon>
        <taxon>Metazoa</taxon>
        <taxon>Chordata</taxon>
        <taxon>Craniata</taxon>
        <taxon>Vertebrata</taxon>
        <taxon>Euteleostomi</taxon>
        <taxon>Actinopterygii</taxon>
        <taxon>Neopterygii</taxon>
        <taxon>Teleostei</taxon>
        <taxon>Protacanthopterygii</taxon>
        <taxon>Esociformes</taxon>
        <taxon>Umbridae</taxon>
        <taxon>Dallia</taxon>
    </lineage>
</organism>
<comment type="caution">
    <text evidence="1">The sequence shown here is derived from an EMBL/GenBank/DDBJ whole genome shotgun (WGS) entry which is preliminary data.</text>
</comment>
<sequence length="311" mass="35002">MFFKWTFVFILLCLNSLVADQPWCHSGCEASPSFWSSLPDSQCGGVRQSPININPNHLTFDPGLQNLTFRNIDDPNIIKYLSNNGHTVSCVLEYGIVEVIGGGLSHAYTADSIHFHWGGNIWHPGSEHTVESVRYPMEVHLVALKEGWTMEQAKTDPEGIAVFAFFIDVSYSSMYVEAWHTLTSYLLNLTMKGSSVYIVQPLSISDLLGSVDLTKYYRYHGSLTTPACEEVVVWTVFKETNKIRRKLVERFPLTLKYRNTYRMVQKLNGRPVYTSQRVLVASEGHAGSDYAFSRGSLVSILIALSSMLILV</sequence>
<evidence type="ECO:0000313" key="2">
    <source>
        <dbReference type="Proteomes" id="UP001157502"/>
    </source>
</evidence>
<accession>A0ACC2FF89</accession>
<dbReference type="EMBL" id="CM055756">
    <property type="protein sequence ID" value="KAJ7990028.1"/>
    <property type="molecule type" value="Genomic_DNA"/>
</dbReference>
<name>A0ACC2FF89_DALPE</name>